<feature type="transmembrane region" description="Helical" evidence="6">
    <location>
        <begin position="162"/>
        <end position="178"/>
    </location>
</feature>
<evidence type="ECO:0000313" key="8">
    <source>
        <dbReference type="EMBL" id="AXK81872.1"/>
    </source>
</evidence>
<dbReference type="PANTHER" id="PTHR32322:SF2">
    <property type="entry name" value="EAMA DOMAIN-CONTAINING PROTEIN"/>
    <property type="match status" value="1"/>
</dbReference>
<feature type="transmembrane region" description="Helical" evidence="6">
    <location>
        <begin position="222"/>
        <end position="241"/>
    </location>
</feature>
<keyword evidence="3 6" id="KW-0812">Transmembrane</keyword>
<proteinExistence type="inferred from homology"/>
<protein>
    <submittedName>
        <fullName evidence="8">DMT family transporter</fullName>
    </submittedName>
</protein>
<dbReference type="SUPFAM" id="SSF103481">
    <property type="entry name" value="Multidrug resistance efflux transporter EmrE"/>
    <property type="match status" value="2"/>
</dbReference>
<feature type="transmembrane region" description="Helical" evidence="6">
    <location>
        <begin position="190"/>
        <end position="210"/>
    </location>
</feature>
<accession>A0A345ZY75</accession>
<feature type="transmembrane region" description="Helical" evidence="6">
    <location>
        <begin position="77"/>
        <end position="98"/>
    </location>
</feature>
<keyword evidence="5 6" id="KW-0472">Membrane</keyword>
<evidence type="ECO:0000256" key="5">
    <source>
        <dbReference type="ARBA" id="ARBA00023136"/>
    </source>
</evidence>
<feature type="domain" description="EamA" evidence="7">
    <location>
        <begin position="160"/>
        <end position="293"/>
    </location>
</feature>
<dbReference type="RefSeq" id="WP_115692251.1">
    <property type="nucleotide sequence ID" value="NZ_CP031417.1"/>
</dbReference>
<dbReference type="AlphaFoldDB" id="A0A345ZY75"/>
<dbReference type="PANTHER" id="PTHR32322">
    <property type="entry name" value="INNER MEMBRANE TRANSPORTER"/>
    <property type="match status" value="1"/>
</dbReference>
<feature type="domain" description="EamA" evidence="7">
    <location>
        <begin position="13"/>
        <end position="143"/>
    </location>
</feature>
<feature type="transmembrane region" description="Helical" evidence="6">
    <location>
        <begin position="46"/>
        <end position="65"/>
    </location>
</feature>
<evidence type="ECO:0000256" key="1">
    <source>
        <dbReference type="ARBA" id="ARBA00004141"/>
    </source>
</evidence>
<evidence type="ECO:0000256" key="3">
    <source>
        <dbReference type="ARBA" id="ARBA00022692"/>
    </source>
</evidence>
<name>A0A345ZY75_9HYPH</name>
<evidence type="ECO:0000256" key="2">
    <source>
        <dbReference type="ARBA" id="ARBA00007362"/>
    </source>
</evidence>
<feature type="transmembrane region" description="Helical" evidence="6">
    <location>
        <begin position="104"/>
        <end position="123"/>
    </location>
</feature>
<feature type="transmembrane region" description="Helical" evidence="6">
    <location>
        <begin position="253"/>
        <end position="271"/>
    </location>
</feature>
<evidence type="ECO:0000313" key="9">
    <source>
        <dbReference type="Proteomes" id="UP000254889"/>
    </source>
</evidence>
<dbReference type="EMBL" id="CP031417">
    <property type="protein sequence ID" value="AXK81872.1"/>
    <property type="molecule type" value="Genomic_DNA"/>
</dbReference>
<gene>
    <name evidence="8" type="ORF">DW352_15875</name>
</gene>
<comment type="subcellular location">
    <subcellularLocation>
        <location evidence="1">Membrane</location>
        <topology evidence="1">Multi-pass membrane protein</topology>
    </subcellularLocation>
</comment>
<dbReference type="GO" id="GO:0016020">
    <property type="term" value="C:membrane"/>
    <property type="evidence" value="ECO:0007669"/>
    <property type="project" value="UniProtKB-SubCell"/>
</dbReference>
<dbReference type="KEGG" id="ptaw:DW352_15875"/>
<feature type="transmembrane region" description="Helical" evidence="6">
    <location>
        <begin position="277"/>
        <end position="294"/>
    </location>
</feature>
<dbReference type="Proteomes" id="UP000254889">
    <property type="component" value="Chromosome"/>
</dbReference>
<dbReference type="InterPro" id="IPR050638">
    <property type="entry name" value="AA-Vitamin_Transporters"/>
</dbReference>
<evidence type="ECO:0000259" key="7">
    <source>
        <dbReference type="Pfam" id="PF00892"/>
    </source>
</evidence>
<sequence length="295" mass="30505">MTPAKPRSDLIVGALCGVIAALGWATGFVAAKHGIEIGFTPADLAFHRYVWSGILLAPLAFRAGIIKLGGIGWGRGLIIAVLAGPTQAMLAYTGFTLVPLGHGAVIQPATAALFGLLAAAVVLSEKLTLPRIIGAATIIVGLIAFGAESLTTIGTHGVGGDLLFATAGLLWAAFGTVLRQWRIAGTRATTVIGTLTLLIFTPLFAIFHGFDTMFRLGLPENLLQIVVQGIIAGALPIYLFAHSVTLLGAGRASSFPALVPVFSLIVGFLALGTVPTWPQLAGLVIVVIGFRLTLK</sequence>
<dbReference type="InterPro" id="IPR037185">
    <property type="entry name" value="EmrE-like"/>
</dbReference>
<keyword evidence="9" id="KW-1185">Reference proteome</keyword>
<dbReference type="InterPro" id="IPR000620">
    <property type="entry name" value="EamA_dom"/>
</dbReference>
<feature type="transmembrane region" description="Helical" evidence="6">
    <location>
        <begin position="132"/>
        <end position="150"/>
    </location>
</feature>
<keyword evidence="4 6" id="KW-1133">Transmembrane helix</keyword>
<evidence type="ECO:0000256" key="4">
    <source>
        <dbReference type="ARBA" id="ARBA00022989"/>
    </source>
</evidence>
<organism evidence="8 9">
    <name type="scientific">Pseudolabrys taiwanensis</name>
    <dbReference type="NCBI Taxonomy" id="331696"/>
    <lineage>
        <taxon>Bacteria</taxon>
        <taxon>Pseudomonadati</taxon>
        <taxon>Pseudomonadota</taxon>
        <taxon>Alphaproteobacteria</taxon>
        <taxon>Hyphomicrobiales</taxon>
        <taxon>Xanthobacteraceae</taxon>
        <taxon>Pseudolabrys</taxon>
    </lineage>
</organism>
<comment type="similarity">
    <text evidence="2">Belongs to the EamA transporter family.</text>
</comment>
<reference evidence="8 9" key="1">
    <citation type="submission" date="2018-07" db="EMBL/GenBank/DDBJ databases">
        <authorList>
            <person name="Quirk P.G."/>
            <person name="Krulwich T.A."/>
        </authorList>
    </citation>
    <scope>NUCLEOTIDE SEQUENCE [LARGE SCALE GENOMIC DNA]</scope>
    <source>
        <strain evidence="8 9">CC-BB4</strain>
    </source>
</reference>
<evidence type="ECO:0000256" key="6">
    <source>
        <dbReference type="SAM" id="Phobius"/>
    </source>
</evidence>
<dbReference type="OrthoDB" id="7743310at2"/>
<dbReference type="Pfam" id="PF00892">
    <property type="entry name" value="EamA"/>
    <property type="match status" value="2"/>
</dbReference>